<dbReference type="RefSeq" id="WP_212507434.1">
    <property type="nucleotide sequence ID" value="NZ_CP060696.1"/>
</dbReference>
<keyword evidence="9" id="KW-0119">Carbohydrate metabolism</keyword>
<evidence type="ECO:0000313" key="14">
    <source>
        <dbReference type="EMBL" id="QNO18371.1"/>
    </source>
</evidence>
<dbReference type="InterPro" id="IPR002909">
    <property type="entry name" value="IPT_dom"/>
</dbReference>
<dbReference type="SMART" id="SM00642">
    <property type="entry name" value="Aamy"/>
    <property type="match status" value="1"/>
</dbReference>
<dbReference type="SUPFAM" id="SSF51011">
    <property type="entry name" value="Glycosyl hydrolase domain"/>
    <property type="match status" value="1"/>
</dbReference>
<dbReference type="SMART" id="SM00632">
    <property type="entry name" value="Aamy_C"/>
    <property type="match status" value="1"/>
</dbReference>
<dbReference type="SUPFAM" id="SSF51445">
    <property type="entry name" value="(Trans)glycosidases"/>
    <property type="match status" value="1"/>
</dbReference>
<dbReference type="InterPro" id="IPR006047">
    <property type="entry name" value="GH13_cat_dom"/>
</dbReference>
<keyword evidence="8" id="KW-0106">Calcium</keyword>
<evidence type="ECO:0000256" key="11">
    <source>
        <dbReference type="RuleBase" id="RU003615"/>
    </source>
</evidence>
<dbReference type="GO" id="GO:0030245">
    <property type="term" value="P:cellulose catabolic process"/>
    <property type="evidence" value="ECO:0007669"/>
    <property type="project" value="UniProtKB-KW"/>
</dbReference>
<dbReference type="InterPro" id="IPR014756">
    <property type="entry name" value="Ig_E-set"/>
</dbReference>
<evidence type="ECO:0000259" key="13">
    <source>
        <dbReference type="PROSITE" id="PS51166"/>
    </source>
</evidence>
<evidence type="ECO:0000313" key="15">
    <source>
        <dbReference type="Proteomes" id="UP000516046"/>
    </source>
</evidence>
<keyword evidence="15" id="KW-1185">Reference proteome</keyword>
<feature type="domain" description="CBM20" evidence="13">
    <location>
        <begin position="623"/>
        <end position="731"/>
    </location>
</feature>
<feature type="chain" id="PRO_5039059120" description="Cyclomaltodextrin glucanotransferase" evidence="12">
    <location>
        <begin position="32"/>
        <end position="731"/>
    </location>
</feature>
<evidence type="ECO:0000256" key="6">
    <source>
        <dbReference type="ARBA" id="ARBA00022723"/>
    </source>
</evidence>
<dbReference type="InterPro" id="IPR006046">
    <property type="entry name" value="Alpha_amylase"/>
</dbReference>
<sequence length="731" mass="78602">MYHKNVRPDKKYSRFLAAVLAVFVASAGSFAGAGVPAFAASNSVPAGVADTSVSNSAGFSTDVIYQIVTDRFLDGDSSNNPTGAIFDKNNLKKYHGGDWAGITQELNNNYFSNMGVTALWISSPVENIETLDPSNNCASYHGYWAKDFFRTNPYFGSISDFQTMINTAHSKGIKIVIDFAPNHTSTAELGSTVFPEDGRLYRDGQLISGFKTDTQNIFNHESWTDFSTLENCTYHSLYGLADLNQMNGTVDTYMKDAVNKWLNMGVDGLRVDAVKHMPAGWQKNWLSSIYTNKPVFVFGEWFNGGTSSDAQMDSFANNSGMSLLDFRFANAVRNALGSDSSTMKDLDSVVTATGSDYREVNDQVTFIDNHDMSRFMTLSSNNRRDVENAYVVLLTSSGVPTVYYGSEQYATGSSDPDNRGDMPSFNTNSTAYKVIGKLAPLRKSNPALAYGTSKQRWMSNDVYVYEREFDGNVVVTAVNRNEGYGCNISGLFTDLPAGSYSDVMGGLLGGNSISVSSSGAVSNFTLGAGASAVWQYKKAQASAPQIGNVDPMIGIAGNTVTISGRGFGSTAGSVTFGTAQAQVKTWNDSMITATVPSVTPGKYGIQVTAASGAKSNSYAGYEVMTGTQVPVRFKVNNATTSYGTNVYLVGSVEELGNWDASKAIGPLFNNTASIASYPTWFCDVNVPAGTTINYKFIKKDSSGNVTWESGNNHTTVTPSSGAATVTVDWQS</sequence>
<dbReference type="EMBL" id="CP060696">
    <property type="protein sequence ID" value="QNO18371.1"/>
    <property type="molecule type" value="Genomic_DNA"/>
</dbReference>
<evidence type="ECO:0000256" key="7">
    <source>
        <dbReference type="ARBA" id="ARBA00022729"/>
    </source>
</evidence>
<dbReference type="Pfam" id="PF00686">
    <property type="entry name" value="CBM_20"/>
    <property type="match status" value="1"/>
</dbReference>
<evidence type="ECO:0000256" key="9">
    <source>
        <dbReference type="ARBA" id="ARBA00023001"/>
    </source>
</evidence>
<dbReference type="Gene3D" id="2.60.40.1180">
    <property type="entry name" value="Golgi alpha-mannosidase II"/>
    <property type="match status" value="1"/>
</dbReference>
<accession>A0A7G9WI59</accession>
<dbReference type="Gene3D" id="3.20.20.80">
    <property type="entry name" value="Glycosidases"/>
    <property type="match status" value="1"/>
</dbReference>
<name>A0A7G9WI59_9FIRM</name>
<dbReference type="GO" id="GO:0004556">
    <property type="term" value="F:alpha-amylase activity"/>
    <property type="evidence" value="ECO:0007669"/>
    <property type="project" value="InterPro"/>
</dbReference>
<dbReference type="Pfam" id="PF00128">
    <property type="entry name" value="Alpha-amylase"/>
    <property type="match status" value="1"/>
</dbReference>
<keyword evidence="6" id="KW-0479">Metal-binding</keyword>
<keyword evidence="7 12" id="KW-0732">Signal</keyword>
<dbReference type="InterPro" id="IPR002044">
    <property type="entry name" value="CBM20"/>
</dbReference>
<dbReference type="InterPro" id="IPR013783">
    <property type="entry name" value="Ig-like_fold"/>
</dbReference>
<dbReference type="CDD" id="cd00604">
    <property type="entry name" value="IPT_CGTD"/>
    <property type="match status" value="1"/>
</dbReference>
<evidence type="ECO:0000256" key="10">
    <source>
        <dbReference type="ARBA" id="ARBA00032019"/>
    </source>
</evidence>
<evidence type="ECO:0000256" key="1">
    <source>
        <dbReference type="ARBA" id="ARBA00000390"/>
    </source>
</evidence>
<dbReference type="SUPFAM" id="SSF49452">
    <property type="entry name" value="Starch-binding domain-like"/>
    <property type="match status" value="1"/>
</dbReference>
<comment type="catalytic activity">
    <reaction evidence="1">
        <text>Cyclizes part of a (1-&gt;4)-alpha-D-glucan chain by formation of a (1-&gt;4)-alpha-D-glucosidic bond.</text>
        <dbReference type="EC" id="2.4.1.19"/>
    </reaction>
</comment>
<evidence type="ECO:0000256" key="8">
    <source>
        <dbReference type="ARBA" id="ARBA00022837"/>
    </source>
</evidence>
<dbReference type="GO" id="GO:2001070">
    <property type="term" value="F:starch binding"/>
    <property type="evidence" value="ECO:0007669"/>
    <property type="project" value="InterPro"/>
</dbReference>
<dbReference type="FunFam" id="2.60.40.10:FF:000552">
    <property type="entry name" value="Related to glucoamylase"/>
    <property type="match status" value="1"/>
</dbReference>
<keyword evidence="9" id="KW-0624">Polysaccharide degradation</keyword>
<gene>
    <name evidence="14" type="ORF">H6X83_01510</name>
</gene>
<dbReference type="InterPro" id="IPR017853">
    <property type="entry name" value="GH"/>
</dbReference>
<dbReference type="InterPro" id="IPR031319">
    <property type="entry name" value="A-amylase_C"/>
</dbReference>
<proteinExistence type="inferred from homology"/>
<feature type="signal peptide" evidence="12">
    <location>
        <begin position="1"/>
        <end position="31"/>
    </location>
</feature>
<reference evidence="14 15" key="1">
    <citation type="submission" date="2020-08" db="EMBL/GenBank/DDBJ databases">
        <authorList>
            <person name="Ren C."/>
            <person name="Gu Y."/>
            <person name="Xu Y."/>
        </authorList>
    </citation>
    <scope>NUCLEOTIDE SEQUENCE [LARGE SCALE GENOMIC DNA]</scope>
    <source>
        <strain evidence="14 15">LBM18003</strain>
    </source>
</reference>
<organism evidence="14 15">
    <name type="scientific">Caproicibacterium amylolyticum</name>
    <dbReference type="NCBI Taxonomy" id="2766537"/>
    <lineage>
        <taxon>Bacteria</taxon>
        <taxon>Bacillati</taxon>
        <taxon>Bacillota</taxon>
        <taxon>Clostridia</taxon>
        <taxon>Eubacteriales</taxon>
        <taxon>Oscillospiraceae</taxon>
        <taxon>Caproicibacterium</taxon>
    </lineage>
</organism>
<comment type="cofactor">
    <cofactor evidence="2">
        <name>Ca(2+)</name>
        <dbReference type="ChEBI" id="CHEBI:29108"/>
    </cofactor>
</comment>
<protein>
    <recommendedName>
        <fullName evidence="5">Cyclomaltodextrin glucanotransferase</fullName>
        <ecNumber evidence="4">2.4.1.19</ecNumber>
    </recommendedName>
    <alternativeName>
        <fullName evidence="10">Cyclodextrin-glycosyltransferase</fullName>
    </alternativeName>
</protein>
<dbReference type="PROSITE" id="PS51166">
    <property type="entry name" value="CBM20"/>
    <property type="match status" value="1"/>
</dbReference>
<keyword evidence="9" id="KW-0136">Cellulose degradation</keyword>
<dbReference type="AlphaFoldDB" id="A0A7G9WI59"/>
<dbReference type="InterPro" id="IPR013784">
    <property type="entry name" value="Carb-bd-like_fold"/>
</dbReference>
<dbReference type="SMART" id="SM01065">
    <property type="entry name" value="CBM_2"/>
    <property type="match status" value="1"/>
</dbReference>
<dbReference type="PANTHER" id="PTHR10357">
    <property type="entry name" value="ALPHA-AMYLASE FAMILY MEMBER"/>
    <property type="match status" value="1"/>
</dbReference>
<dbReference type="CDD" id="cd11320">
    <property type="entry name" value="AmyAc_AmyMalt_CGTase_like"/>
    <property type="match status" value="1"/>
</dbReference>
<dbReference type="EC" id="2.4.1.19" evidence="4"/>
<dbReference type="SUPFAM" id="SSF81296">
    <property type="entry name" value="E set domains"/>
    <property type="match status" value="1"/>
</dbReference>
<dbReference type="Proteomes" id="UP000516046">
    <property type="component" value="Chromosome"/>
</dbReference>
<dbReference type="PANTHER" id="PTHR10357:SF215">
    <property type="entry name" value="ALPHA-AMYLASE 1"/>
    <property type="match status" value="1"/>
</dbReference>
<evidence type="ECO:0000256" key="2">
    <source>
        <dbReference type="ARBA" id="ARBA00001913"/>
    </source>
</evidence>
<dbReference type="Gene3D" id="2.60.40.10">
    <property type="entry name" value="Immunoglobulins"/>
    <property type="match status" value="2"/>
</dbReference>
<evidence type="ECO:0000256" key="5">
    <source>
        <dbReference type="ARBA" id="ARBA00019944"/>
    </source>
</evidence>
<dbReference type="GO" id="GO:0046872">
    <property type="term" value="F:metal ion binding"/>
    <property type="evidence" value="ECO:0007669"/>
    <property type="project" value="UniProtKB-KW"/>
</dbReference>
<dbReference type="PRINTS" id="PR00110">
    <property type="entry name" value="ALPHAAMYLASE"/>
</dbReference>
<dbReference type="KEGG" id="caml:H6X83_01510"/>
<dbReference type="Pfam" id="PF01833">
    <property type="entry name" value="TIG"/>
    <property type="match status" value="1"/>
</dbReference>
<evidence type="ECO:0000256" key="4">
    <source>
        <dbReference type="ARBA" id="ARBA00012542"/>
    </source>
</evidence>
<evidence type="ECO:0000256" key="12">
    <source>
        <dbReference type="SAM" id="SignalP"/>
    </source>
</evidence>
<dbReference type="InterPro" id="IPR013780">
    <property type="entry name" value="Glyco_hydro_b"/>
</dbReference>
<comment type="similarity">
    <text evidence="3 11">Belongs to the glycosyl hydrolase 13 family.</text>
</comment>
<evidence type="ECO:0000256" key="3">
    <source>
        <dbReference type="ARBA" id="ARBA00008061"/>
    </source>
</evidence>
<dbReference type="GO" id="GO:0043895">
    <property type="term" value="F:cyclomaltodextrin glucanotransferase activity"/>
    <property type="evidence" value="ECO:0007669"/>
    <property type="project" value="UniProtKB-EC"/>
</dbReference>